<dbReference type="PANTHER" id="PTHR23519:SF1">
    <property type="entry name" value="AUTOPHAGY-RELATED PROTEIN 22"/>
    <property type="match status" value="1"/>
</dbReference>
<feature type="transmembrane region" description="Helical" evidence="6">
    <location>
        <begin position="117"/>
        <end position="139"/>
    </location>
</feature>
<feature type="transmembrane region" description="Helical" evidence="6">
    <location>
        <begin position="388"/>
        <end position="414"/>
    </location>
</feature>
<dbReference type="SUPFAM" id="SSF103473">
    <property type="entry name" value="MFS general substrate transporter"/>
    <property type="match status" value="1"/>
</dbReference>
<name>A0A1Y0IPB3_9BACL</name>
<feature type="transmembrane region" description="Helical" evidence="6">
    <location>
        <begin position="354"/>
        <end position="376"/>
    </location>
</feature>
<dbReference type="EMBL" id="CP021434">
    <property type="protein sequence ID" value="ARU61869.1"/>
    <property type="molecule type" value="Genomic_DNA"/>
</dbReference>
<keyword evidence="4 6" id="KW-1133">Transmembrane helix</keyword>
<evidence type="ECO:0000256" key="5">
    <source>
        <dbReference type="ARBA" id="ARBA00023136"/>
    </source>
</evidence>
<protein>
    <recommendedName>
        <fullName evidence="7">Major facilitator superfamily (MFS) profile domain-containing protein</fullName>
    </recommendedName>
</protein>
<evidence type="ECO:0000256" key="4">
    <source>
        <dbReference type="ARBA" id="ARBA00022989"/>
    </source>
</evidence>
<evidence type="ECO:0000259" key="7">
    <source>
        <dbReference type="PROSITE" id="PS50850"/>
    </source>
</evidence>
<dbReference type="PROSITE" id="PS50850">
    <property type="entry name" value="MFS"/>
    <property type="match status" value="1"/>
</dbReference>
<feature type="transmembrane region" description="Helical" evidence="6">
    <location>
        <begin position="330"/>
        <end position="348"/>
    </location>
</feature>
<dbReference type="Gene3D" id="1.20.1250.20">
    <property type="entry name" value="MFS general substrate transporter like domains"/>
    <property type="match status" value="2"/>
</dbReference>
<organism evidence="8 9">
    <name type="scientific">Tumebacillus avium</name>
    <dbReference type="NCBI Taxonomy" id="1903704"/>
    <lineage>
        <taxon>Bacteria</taxon>
        <taxon>Bacillati</taxon>
        <taxon>Bacillota</taxon>
        <taxon>Bacilli</taxon>
        <taxon>Bacillales</taxon>
        <taxon>Alicyclobacillaceae</taxon>
        <taxon>Tumebacillus</taxon>
    </lineage>
</organism>
<dbReference type="GO" id="GO:0005886">
    <property type="term" value="C:plasma membrane"/>
    <property type="evidence" value="ECO:0007669"/>
    <property type="project" value="UniProtKB-SubCell"/>
</dbReference>
<evidence type="ECO:0000313" key="9">
    <source>
        <dbReference type="Proteomes" id="UP000195437"/>
    </source>
</evidence>
<dbReference type="Proteomes" id="UP000195437">
    <property type="component" value="Chromosome"/>
</dbReference>
<dbReference type="OrthoDB" id="9768783at2"/>
<feature type="transmembrane region" description="Helical" evidence="6">
    <location>
        <begin position="203"/>
        <end position="224"/>
    </location>
</feature>
<keyword evidence="9" id="KW-1185">Reference proteome</keyword>
<keyword evidence="3 6" id="KW-0812">Transmembrane</keyword>
<dbReference type="PANTHER" id="PTHR23519">
    <property type="entry name" value="AUTOPHAGY-RELATED PROTEIN 22"/>
    <property type="match status" value="1"/>
</dbReference>
<dbReference type="InterPro" id="IPR050495">
    <property type="entry name" value="ATG22/LtaA_families"/>
</dbReference>
<feature type="transmembrane region" description="Helical" evidence="6">
    <location>
        <begin position="56"/>
        <end position="82"/>
    </location>
</feature>
<dbReference type="PROSITE" id="PS00217">
    <property type="entry name" value="SUGAR_TRANSPORT_2"/>
    <property type="match status" value="1"/>
</dbReference>
<dbReference type="InterPro" id="IPR024671">
    <property type="entry name" value="Atg22-like"/>
</dbReference>
<dbReference type="InterPro" id="IPR020846">
    <property type="entry name" value="MFS_dom"/>
</dbReference>
<dbReference type="AlphaFoldDB" id="A0A1Y0IPB3"/>
<evidence type="ECO:0000256" key="3">
    <source>
        <dbReference type="ARBA" id="ARBA00022692"/>
    </source>
</evidence>
<dbReference type="RefSeq" id="WP_087457239.1">
    <property type="nucleotide sequence ID" value="NZ_CP021434.1"/>
</dbReference>
<evidence type="ECO:0000256" key="6">
    <source>
        <dbReference type="SAM" id="Phobius"/>
    </source>
</evidence>
<feature type="transmembrane region" description="Helical" evidence="6">
    <location>
        <begin position="89"/>
        <end position="111"/>
    </location>
</feature>
<keyword evidence="5 6" id="KW-0472">Membrane</keyword>
<feature type="transmembrane region" description="Helical" evidence="6">
    <location>
        <begin position="300"/>
        <end position="321"/>
    </location>
</feature>
<gene>
    <name evidence="8" type="ORF">CBW65_13135</name>
</gene>
<dbReference type="InterPro" id="IPR005829">
    <property type="entry name" value="Sugar_transporter_CS"/>
</dbReference>
<feature type="transmembrane region" description="Helical" evidence="6">
    <location>
        <begin position="420"/>
        <end position="440"/>
    </location>
</feature>
<feature type="transmembrane region" description="Helical" evidence="6">
    <location>
        <begin position="263"/>
        <end position="288"/>
    </location>
</feature>
<proteinExistence type="predicted"/>
<feature type="transmembrane region" description="Helical" evidence="6">
    <location>
        <begin position="12"/>
        <end position="36"/>
    </location>
</feature>
<evidence type="ECO:0000256" key="1">
    <source>
        <dbReference type="ARBA" id="ARBA00004651"/>
    </source>
</evidence>
<dbReference type="InterPro" id="IPR036259">
    <property type="entry name" value="MFS_trans_sf"/>
</dbReference>
<keyword evidence="2" id="KW-0813">Transport</keyword>
<feature type="domain" description="Major facilitator superfamily (MFS) profile" evidence="7">
    <location>
        <begin position="263"/>
        <end position="451"/>
    </location>
</feature>
<comment type="subcellular location">
    <subcellularLocation>
        <location evidence="1">Cell membrane</location>
        <topology evidence="1">Multi-pass membrane protein</topology>
    </subcellularLocation>
</comment>
<dbReference type="Pfam" id="PF11700">
    <property type="entry name" value="ATG22"/>
    <property type="match status" value="1"/>
</dbReference>
<accession>A0A1Y0IPB3</accession>
<dbReference type="GO" id="GO:0022857">
    <property type="term" value="F:transmembrane transporter activity"/>
    <property type="evidence" value="ECO:0007669"/>
    <property type="project" value="InterPro"/>
</dbReference>
<evidence type="ECO:0000313" key="8">
    <source>
        <dbReference type="EMBL" id="ARU61869.1"/>
    </source>
</evidence>
<dbReference type="KEGG" id="tum:CBW65_13135"/>
<feature type="transmembrane region" description="Helical" evidence="6">
    <location>
        <begin position="160"/>
        <end position="183"/>
    </location>
</feature>
<evidence type="ECO:0000256" key="2">
    <source>
        <dbReference type="ARBA" id="ARBA00022448"/>
    </source>
</evidence>
<sequence>MEPQIERGTSRNASLFFSLPILAWAMYDLANTIFSMNIVSRYFPLFVTETLGQEDIMFSFAVSISMIFIALLSPLFGVLIDVRQKKRPYLITFALTSIVATGAIGVVGQMLGTHPSILYVGLGLFILANFAYNASLIFYNAQITDLGSRSEMGRISGFGVALGYVGTIIGLLAITPFVTGGVPDWVSKVLYLAPVAPGTEGGVNLNAFVPTALMFLVFSLPLFFMVKDRRDAAADGQAFQGSIVKEGYSRVWRTFKSAKEYKGLFRFLIAYFFFTDAINTVIAFMSVYAQGVMGLSASQLTLFLLVATAFAVVGSFIMGFVTDKIGSKKSIYVVLWLWVVALIIASVANTMPLFWVTGILIGIGMGSTWVSTRTLIVELSPVEKRGEFFGLFSLSGKVSAIIGPMVWGVITYLLRDYGDLGSRIAILSLLLFVLIGMWLMRKVPDGSKEIV</sequence>
<reference evidence="9" key="1">
    <citation type="submission" date="2017-05" db="EMBL/GenBank/DDBJ databases">
        <authorList>
            <person name="Sung H."/>
        </authorList>
    </citation>
    <scope>NUCLEOTIDE SEQUENCE [LARGE SCALE GENOMIC DNA]</scope>
    <source>
        <strain evidence="9">AR23208</strain>
    </source>
</reference>